<comment type="caution">
    <text evidence="1">The sequence shown here is derived from an EMBL/GenBank/DDBJ whole genome shotgun (WGS) entry which is preliminary data.</text>
</comment>
<dbReference type="Proteomes" id="UP000547510">
    <property type="component" value="Unassembled WGS sequence"/>
</dbReference>
<gene>
    <name evidence="1" type="ORF">FHS29_002992</name>
</gene>
<evidence type="ECO:0000313" key="1">
    <source>
        <dbReference type="EMBL" id="MBB5956406.1"/>
    </source>
</evidence>
<sequence>MLDSLPKRDEVAQKILANADWSNGMLQVRTSVNRFFDFDLKVPSLGEALDLVLRSAGLEYSLSDKGRIGAALSAKSSVLVEDGVFEAVAELTTPRSKELVKQLRSMRERGDEDAEMMELAARWGGRAERRYRTAADVKGLAGYTAMLALEALCNLNGRSVVSR</sequence>
<reference evidence="1 2" key="1">
    <citation type="submission" date="2020-08" db="EMBL/GenBank/DDBJ databases">
        <title>Genomic Encyclopedia of Type Strains, Phase III (KMG-III): the genomes of soil and plant-associated and newly described type strains.</title>
        <authorList>
            <person name="Whitman W."/>
        </authorList>
    </citation>
    <scope>NUCLEOTIDE SEQUENCE [LARGE SCALE GENOMIC DNA]</scope>
    <source>
        <strain evidence="1 2">CECT 8640</strain>
    </source>
</reference>
<name>A0A841CLE6_9PSEU</name>
<dbReference type="RefSeq" id="WP_184691201.1">
    <property type="nucleotide sequence ID" value="NZ_JACHJN010000004.1"/>
</dbReference>
<keyword evidence="2" id="KW-1185">Reference proteome</keyword>
<evidence type="ECO:0000313" key="2">
    <source>
        <dbReference type="Proteomes" id="UP000547510"/>
    </source>
</evidence>
<accession>A0A841CLE6</accession>
<dbReference type="AlphaFoldDB" id="A0A841CLE6"/>
<dbReference type="EMBL" id="JACHJN010000004">
    <property type="protein sequence ID" value="MBB5956406.1"/>
    <property type="molecule type" value="Genomic_DNA"/>
</dbReference>
<proteinExistence type="predicted"/>
<organism evidence="1 2">
    <name type="scientific">Saccharothrix tamanrassetensis</name>
    <dbReference type="NCBI Taxonomy" id="1051531"/>
    <lineage>
        <taxon>Bacteria</taxon>
        <taxon>Bacillati</taxon>
        <taxon>Actinomycetota</taxon>
        <taxon>Actinomycetes</taxon>
        <taxon>Pseudonocardiales</taxon>
        <taxon>Pseudonocardiaceae</taxon>
        <taxon>Saccharothrix</taxon>
    </lineage>
</organism>
<protein>
    <submittedName>
        <fullName evidence="1">Uncharacterized protein</fullName>
    </submittedName>
</protein>